<evidence type="ECO:0000256" key="1">
    <source>
        <dbReference type="SAM" id="SignalP"/>
    </source>
</evidence>
<sequence>MKKTVIAALGLALATGSLITAPTASAAQLGAASVDCDTWKSSGAPYTGYAKCTGMLPHPLEAAKVKVTCIDPRGNKWEIYGKAVGNGKTSSAKCSDNPNVGIYKVGVERVRL</sequence>
<evidence type="ECO:0008006" key="4">
    <source>
        <dbReference type="Google" id="ProtNLM"/>
    </source>
</evidence>
<proteinExistence type="predicted"/>
<dbReference type="EMBL" id="CP029194">
    <property type="protein sequence ID" value="QES20218.1"/>
    <property type="molecule type" value="Genomic_DNA"/>
</dbReference>
<accession>A0A5P2ARM9</accession>
<dbReference type="RefSeq" id="WP_150266774.1">
    <property type="nucleotide sequence ID" value="NZ_CP029194.1"/>
</dbReference>
<gene>
    <name evidence="2" type="ORF">DEJ46_14785</name>
</gene>
<name>A0A5P2ARM9_STRVZ</name>
<dbReference type="OrthoDB" id="4245273at2"/>
<dbReference type="AlphaFoldDB" id="A0A5P2ARM9"/>
<reference evidence="2 3" key="1">
    <citation type="submission" date="2018-05" db="EMBL/GenBank/DDBJ databases">
        <title>Streptomyces venezuelae.</title>
        <authorList>
            <person name="Kim W."/>
            <person name="Lee N."/>
            <person name="Cho B.-K."/>
        </authorList>
    </citation>
    <scope>NUCLEOTIDE SEQUENCE [LARGE SCALE GENOMIC DNA]</scope>
    <source>
        <strain evidence="2 3">ATCC 15068</strain>
    </source>
</reference>
<evidence type="ECO:0000313" key="2">
    <source>
        <dbReference type="EMBL" id="QES20218.1"/>
    </source>
</evidence>
<evidence type="ECO:0000313" key="3">
    <source>
        <dbReference type="Proteomes" id="UP000324106"/>
    </source>
</evidence>
<feature type="chain" id="PRO_5024924849" description="Secreted protein" evidence="1">
    <location>
        <begin position="27"/>
        <end position="112"/>
    </location>
</feature>
<feature type="signal peptide" evidence="1">
    <location>
        <begin position="1"/>
        <end position="26"/>
    </location>
</feature>
<keyword evidence="1" id="KW-0732">Signal</keyword>
<organism evidence="2 3">
    <name type="scientific">Streptomyces venezuelae</name>
    <dbReference type="NCBI Taxonomy" id="54571"/>
    <lineage>
        <taxon>Bacteria</taxon>
        <taxon>Bacillati</taxon>
        <taxon>Actinomycetota</taxon>
        <taxon>Actinomycetes</taxon>
        <taxon>Kitasatosporales</taxon>
        <taxon>Streptomycetaceae</taxon>
        <taxon>Streptomyces</taxon>
    </lineage>
</organism>
<protein>
    <recommendedName>
        <fullName evidence="4">Secreted protein</fullName>
    </recommendedName>
</protein>
<dbReference type="Proteomes" id="UP000324106">
    <property type="component" value="Chromosome"/>
</dbReference>